<dbReference type="PANTHER" id="PTHR48081">
    <property type="entry name" value="AB HYDROLASE SUPERFAMILY PROTEIN C4A8.06C"/>
    <property type="match status" value="1"/>
</dbReference>
<dbReference type="InterPro" id="IPR013094">
    <property type="entry name" value="AB_hydrolase_3"/>
</dbReference>
<feature type="transmembrane region" description="Helical" evidence="4">
    <location>
        <begin position="14"/>
        <end position="35"/>
    </location>
</feature>
<evidence type="ECO:0000256" key="2">
    <source>
        <dbReference type="ARBA" id="ARBA00022801"/>
    </source>
</evidence>
<dbReference type="Gene3D" id="3.40.50.1820">
    <property type="entry name" value="alpha/beta hydrolase"/>
    <property type="match status" value="1"/>
</dbReference>
<keyword evidence="2" id="KW-0378">Hydrolase</keyword>
<evidence type="ECO:0000256" key="4">
    <source>
        <dbReference type="SAM" id="Phobius"/>
    </source>
</evidence>
<dbReference type="AlphaFoldDB" id="A0A060SVV2"/>
<keyword evidence="4" id="KW-0472">Membrane</keyword>
<evidence type="ECO:0000313" key="6">
    <source>
        <dbReference type="EMBL" id="CDO76299.1"/>
    </source>
</evidence>
<dbReference type="PANTHER" id="PTHR48081:SF26">
    <property type="entry name" value="ALPHA_BETA HYDROLASE FOLD-3 DOMAIN-CONTAINING PROTEIN"/>
    <property type="match status" value="1"/>
</dbReference>
<dbReference type="InterPro" id="IPR029058">
    <property type="entry name" value="AB_hydrolase_fold"/>
</dbReference>
<keyword evidence="4" id="KW-1133">Transmembrane helix</keyword>
<name>A0A060SVV2_PYCCI</name>
<dbReference type="Pfam" id="PF07859">
    <property type="entry name" value="Abhydrolase_3"/>
    <property type="match status" value="1"/>
</dbReference>
<keyword evidence="4" id="KW-0812">Transmembrane</keyword>
<evidence type="ECO:0000313" key="7">
    <source>
        <dbReference type="Proteomes" id="UP000029665"/>
    </source>
</evidence>
<accession>A0A060SVV2</accession>
<organism evidence="6 7">
    <name type="scientific">Pycnoporus cinnabarinus</name>
    <name type="common">Cinnabar-red polypore</name>
    <name type="synonym">Trametes cinnabarina</name>
    <dbReference type="NCBI Taxonomy" id="5643"/>
    <lineage>
        <taxon>Eukaryota</taxon>
        <taxon>Fungi</taxon>
        <taxon>Dikarya</taxon>
        <taxon>Basidiomycota</taxon>
        <taxon>Agaricomycotina</taxon>
        <taxon>Agaricomycetes</taxon>
        <taxon>Polyporales</taxon>
        <taxon>Polyporaceae</taxon>
        <taxon>Trametes</taxon>
    </lineage>
</organism>
<dbReference type="Proteomes" id="UP000029665">
    <property type="component" value="Unassembled WGS sequence"/>
</dbReference>
<evidence type="ECO:0000259" key="5">
    <source>
        <dbReference type="Pfam" id="PF07859"/>
    </source>
</evidence>
<keyword evidence="7" id="KW-1185">Reference proteome</keyword>
<proteinExistence type="inferred from homology"/>
<dbReference type="InterPro" id="IPR050300">
    <property type="entry name" value="GDXG_lipolytic_enzyme"/>
</dbReference>
<dbReference type="InterPro" id="IPR033140">
    <property type="entry name" value="Lipase_GDXG_put_SER_AS"/>
</dbReference>
<comment type="caution">
    <text evidence="6">The sequence shown here is derived from an EMBL/GenBank/DDBJ whole genome shotgun (WGS) entry which is preliminary data.</text>
</comment>
<dbReference type="OrthoDB" id="2152029at2759"/>
<sequence length="399" mass="44397">MAKLLEYQPLKACYLIYFATSLILVKLPLWTIYYIPRSTRPRRSWTVKRCLIVRVIKELFGMKVDLKLEGTQTLPTEVPDTSLVDAKFIWIDPIPDELFCGEVHRIAEMTGVQPARIPGYWLIKKGSQWSGPKAKPGEKTVLHIHGGAFYLGTANPSHVTANITRGLLMHSQSLERTFAVDYRLTSSAPNPPANPFPAALLDTVAAYRYLVQDIGFEPRNIVVAGDSAGGNLAVALVRYLLENPSSLPPPGRLLTMSGWFDLSMSRHSPQSSAVRNAPTDIFNILPPGKLFAEYAVTSLRGPMDFEVVKTHRYLSPVSLEVKPAAEGLFKGFPETYVVAGGAERILDDSLALVEMMKSDAVQVISDIPPDAVHDFPAFTWHEPERTEVLRRIAQWIDTM</sequence>
<dbReference type="GO" id="GO:0016787">
    <property type="term" value="F:hydrolase activity"/>
    <property type="evidence" value="ECO:0007669"/>
    <property type="project" value="UniProtKB-KW"/>
</dbReference>
<evidence type="ECO:0000256" key="1">
    <source>
        <dbReference type="ARBA" id="ARBA00010515"/>
    </source>
</evidence>
<dbReference type="SUPFAM" id="SSF53474">
    <property type="entry name" value="alpha/beta-Hydrolases"/>
    <property type="match status" value="1"/>
</dbReference>
<reference evidence="6" key="1">
    <citation type="submission" date="2014-01" db="EMBL/GenBank/DDBJ databases">
        <title>The genome of the white-rot fungus Pycnoporus cinnabarinus: a basidiomycete model with a versatile arsenal for lignocellulosic biomass breakdown.</title>
        <authorList>
            <person name="Levasseur A."/>
            <person name="Lomascolo A."/>
            <person name="Ruiz-Duenas F.J."/>
            <person name="Uzan E."/>
            <person name="Piumi F."/>
            <person name="Kues U."/>
            <person name="Ram A.F.J."/>
            <person name="Murat C."/>
            <person name="Haon M."/>
            <person name="Benoit I."/>
            <person name="Arfi Y."/>
            <person name="Chevret D."/>
            <person name="Drula E."/>
            <person name="Kwon M.J."/>
            <person name="Gouret P."/>
            <person name="Lesage-Meessen L."/>
            <person name="Lombard V."/>
            <person name="Mariette J."/>
            <person name="Noirot C."/>
            <person name="Park J."/>
            <person name="Patyshakuliyeva A."/>
            <person name="Wieneger R.A.B."/>
            <person name="Wosten H.A.B."/>
            <person name="Martin F."/>
            <person name="Coutinho P.M."/>
            <person name="de Vries R."/>
            <person name="Martinez A.T."/>
            <person name="Klopp C."/>
            <person name="Pontarotti P."/>
            <person name="Henrissat B."/>
            <person name="Record E."/>
        </authorList>
    </citation>
    <scope>NUCLEOTIDE SEQUENCE [LARGE SCALE GENOMIC DNA]</scope>
    <source>
        <strain evidence="6">BRFM137</strain>
    </source>
</reference>
<feature type="domain" description="Alpha/beta hydrolase fold-3" evidence="5">
    <location>
        <begin position="141"/>
        <end position="375"/>
    </location>
</feature>
<dbReference type="PROSITE" id="PS01174">
    <property type="entry name" value="LIPASE_GDXG_SER"/>
    <property type="match status" value="1"/>
</dbReference>
<gene>
    <name evidence="6" type="ORF">BN946_scf184917.g15</name>
</gene>
<dbReference type="HOGENOM" id="CLU_019364_1_0_1"/>
<comment type="similarity">
    <text evidence="1">Belongs to the 'GDXG' lipolytic enzyme family.</text>
</comment>
<evidence type="ECO:0000256" key="3">
    <source>
        <dbReference type="PROSITE-ProRule" id="PRU10038"/>
    </source>
</evidence>
<protein>
    <recommendedName>
        <fullName evidence="5">Alpha/beta hydrolase fold-3 domain-containing protein</fullName>
    </recommendedName>
</protein>
<feature type="active site" evidence="3">
    <location>
        <position position="227"/>
    </location>
</feature>
<dbReference type="EMBL" id="CCBP010000361">
    <property type="protein sequence ID" value="CDO76299.1"/>
    <property type="molecule type" value="Genomic_DNA"/>
</dbReference>
<dbReference type="OMA" id="IMVATIR"/>
<dbReference type="STRING" id="5643.A0A060SVV2"/>